<feature type="region of interest" description="Disordered" evidence="4">
    <location>
        <begin position="166"/>
        <end position="190"/>
    </location>
</feature>
<proteinExistence type="inferred from homology"/>
<dbReference type="EMBL" id="JBBUKT010000012">
    <property type="protein sequence ID" value="MEK7953561.1"/>
    <property type="molecule type" value="Genomic_DNA"/>
</dbReference>
<dbReference type="RefSeq" id="WP_341407327.1">
    <property type="nucleotide sequence ID" value="NZ_JBBUKT010000012.1"/>
</dbReference>
<reference evidence="7 8" key="1">
    <citation type="submission" date="2024-04" db="EMBL/GenBank/DDBJ databases">
        <title>Luteolibacter sp. isolated from soil.</title>
        <authorList>
            <person name="An J."/>
        </authorList>
    </citation>
    <scope>NUCLEOTIDE SEQUENCE [LARGE SCALE GENOMIC DNA]</scope>
    <source>
        <strain evidence="7 8">Y139</strain>
    </source>
</reference>
<dbReference type="InterPro" id="IPR012338">
    <property type="entry name" value="Beta-lactam/transpept-like"/>
</dbReference>
<dbReference type="Gene3D" id="3.40.710.10">
    <property type="entry name" value="DD-peptidase/beta-lactamase superfamily"/>
    <property type="match status" value="1"/>
</dbReference>
<feature type="domain" description="Beta-lactamase class A catalytic" evidence="6">
    <location>
        <begin position="50"/>
        <end position="270"/>
    </location>
</feature>
<dbReference type="InterPro" id="IPR045155">
    <property type="entry name" value="Beta-lactam_cat"/>
</dbReference>
<dbReference type="NCBIfam" id="NF033103">
    <property type="entry name" value="bla_class_A"/>
    <property type="match status" value="1"/>
</dbReference>
<evidence type="ECO:0000256" key="4">
    <source>
        <dbReference type="SAM" id="MobiDB-lite"/>
    </source>
</evidence>
<protein>
    <recommendedName>
        <fullName evidence="3">beta-lactamase</fullName>
        <ecNumber evidence="3">3.5.2.6</ecNumber>
    </recommendedName>
</protein>
<dbReference type="SUPFAM" id="SSF56601">
    <property type="entry name" value="beta-lactamase/transpeptidase-like"/>
    <property type="match status" value="1"/>
</dbReference>
<evidence type="ECO:0000256" key="2">
    <source>
        <dbReference type="ARBA" id="ARBA00009009"/>
    </source>
</evidence>
<sequence length="299" mass="32221">MTATLRTLSTITLVLFSGIASAVADDASAREKAFTEGMAKLESRHQGRLGVAALNLGDRISFSHRGGERFAMCSTFKFLLAAAVAARVDAGDEQWDRKISYGKKDLIPWTPVTGKEENLKAGSMTVADLCEASMTWSDNTAANLLLGTVGGPEGLTRYLRSIGDTTTRLDRNEPELNSNVSGDERDTSTPDTMIATMEKLLFGKPLRDPSKGKLIGWLVANHTGDKRIRAAMDPAWKVGDKTGTGENGAANDVAVVWTADRKPFLIVVFYESATATPEQRDAVIADAAKLVREALVVEK</sequence>
<evidence type="ECO:0000256" key="1">
    <source>
        <dbReference type="ARBA" id="ARBA00001526"/>
    </source>
</evidence>
<comment type="similarity">
    <text evidence="2">Belongs to the class-A beta-lactamase family.</text>
</comment>
<keyword evidence="5" id="KW-0732">Signal</keyword>
<comment type="catalytic activity">
    <reaction evidence="1">
        <text>a beta-lactam + H2O = a substituted beta-amino acid</text>
        <dbReference type="Rhea" id="RHEA:20401"/>
        <dbReference type="ChEBI" id="CHEBI:15377"/>
        <dbReference type="ChEBI" id="CHEBI:35627"/>
        <dbReference type="ChEBI" id="CHEBI:140347"/>
        <dbReference type="EC" id="3.5.2.6"/>
    </reaction>
</comment>
<dbReference type="GO" id="GO:0008800">
    <property type="term" value="F:beta-lactamase activity"/>
    <property type="evidence" value="ECO:0007669"/>
    <property type="project" value="UniProtKB-EC"/>
</dbReference>
<name>A0ABU9B0M2_9BACT</name>
<gene>
    <name evidence="7" type="primary">bla</name>
    <name evidence="7" type="ORF">WKV53_23805</name>
</gene>
<evidence type="ECO:0000256" key="5">
    <source>
        <dbReference type="SAM" id="SignalP"/>
    </source>
</evidence>
<accession>A0ABU9B0M2</accession>
<keyword evidence="8" id="KW-1185">Reference proteome</keyword>
<feature type="signal peptide" evidence="5">
    <location>
        <begin position="1"/>
        <end position="22"/>
    </location>
</feature>
<dbReference type="Pfam" id="PF13354">
    <property type="entry name" value="Beta-lactamase2"/>
    <property type="match status" value="1"/>
</dbReference>
<dbReference type="EC" id="3.5.2.6" evidence="3"/>
<dbReference type="Proteomes" id="UP001371305">
    <property type="component" value="Unassembled WGS sequence"/>
</dbReference>
<dbReference type="PRINTS" id="PR00118">
    <property type="entry name" value="BLACTAMASEA"/>
</dbReference>
<dbReference type="InterPro" id="IPR000871">
    <property type="entry name" value="Beta-lactam_class-A"/>
</dbReference>
<dbReference type="PANTHER" id="PTHR35333:SF3">
    <property type="entry name" value="BETA-LACTAMASE-TYPE TRANSPEPTIDASE FOLD CONTAINING PROTEIN"/>
    <property type="match status" value="1"/>
</dbReference>
<keyword evidence="7" id="KW-0378">Hydrolase</keyword>
<comment type="caution">
    <text evidence="7">The sequence shown here is derived from an EMBL/GenBank/DDBJ whole genome shotgun (WGS) entry which is preliminary data.</text>
</comment>
<evidence type="ECO:0000259" key="6">
    <source>
        <dbReference type="Pfam" id="PF13354"/>
    </source>
</evidence>
<feature type="chain" id="PRO_5045098508" description="beta-lactamase" evidence="5">
    <location>
        <begin position="23"/>
        <end position="299"/>
    </location>
</feature>
<evidence type="ECO:0000313" key="7">
    <source>
        <dbReference type="EMBL" id="MEK7953561.1"/>
    </source>
</evidence>
<dbReference type="PANTHER" id="PTHR35333">
    <property type="entry name" value="BETA-LACTAMASE"/>
    <property type="match status" value="1"/>
</dbReference>
<evidence type="ECO:0000313" key="8">
    <source>
        <dbReference type="Proteomes" id="UP001371305"/>
    </source>
</evidence>
<evidence type="ECO:0000256" key="3">
    <source>
        <dbReference type="ARBA" id="ARBA00012865"/>
    </source>
</evidence>
<organism evidence="7 8">
    <name type="scientific">Luteolibacter soli</name>
    <dbReference type="NCBI Taxonomy" id="3135280"/>
    <lineage>
        <taxon>Bacteria</taxon>
        <taxon>Pseudomonadati</taxon>
        <taxon>Verrucomicrobiota</taxon>
        <taxon>Verrucomicrobiia</taxon>
        <taxon>Verrucomicrobiales</taxon>
        <taxon>Verrucomicrobiaceae</taxon>
        <taxon>Luteolibacter</taxon>
    </lineage>
</organism>